<gene>
    <name evidence="8" type="ORF">K402DRAFT_385620</name>
</gene>
<evidence type="ECO:0000259" key="7">
    <source>
        <dbReference type="SMART" id="SM00829"/>
    </source>
</evidence>
<proteinExistence type="inferred from homology"/>
<name>A0A6G1GLP4_9PEZI</name>
<dbReference type="InterPro" id="IPR020843">
    <property type="entry name" value="ER"/>
</dbReference>
<reference evidence="8" key="1">
    <citation type="journal article" date="2020" name="Stud. Mycol.">
        <title>101 Dothideomycetes genomes: a test case for predicting lifestyles and emergence of pathogens.</title>
        <authorList>
            <person name="Haridas S."/>
            <person name="Albert R."/>
            <person name="Binder M."/>
            <person name="Bloem J."/>
            <person name="Labutti K."/>
            <person name="Salamov A."/>
            <person name="Andreopoulos B."/>
            <person name="Baker S."/>
            <person name="Barry K."/>
            <person name="Bills G."/>
            <person name="Bluhm B."/>
            <person name="Cannon C."/>
            <person name="Castanera R."/>
            <person name="Culley D."/>
            <person name="Daum C."/>
            <person name="Ezra D."/>
            <person name="Gonzalez J."/>
            <person name="Henrissat B."/>
            <person name="Kuo A."/>
            <person name="Liang C."/>
            <person name="Lipzen A."/>
            <person name="Lutzoni F."/>
            <person name="Magnuson J."/>
            <person name="Mondo S."/>
            <person name="Nolan M."/>
            <person name="Ohm R."/>
            <person name="Pangilinan J."/>
            <person name="Park H.-J."/>
            <person name="Ramirez L."/>
            <person name="Alfaro M."/>
            <person name="Sun H."/>
            <person name="Tritt A."/>
            <person name="Yoshinaga Y."/>
            <person name="Zwiers L.-H."/>
            <person name="Turgeon B."/>
            <person name="Goodwin S."/>
            <person name="Spatafora J."/>
            <person name="Crous P."/>
            <person name="Grigoriev I."/>
        </authorList>
    </citation>
    <scope>NUCLEOTIDE SEQUENCE</scope>
    <source>
        <strain evidence="8">CBS 113979</strain>
    </source>
</reference>
<organism evidence="8 9">
    <name type="scientific">Aulographum hederae CBS 113979</name>
    <dbReference type="NCBI Taxonomy" id="1176131"/>
    <lineage>
        <taxon>Eukaryota</taxon>
        <taxon>Fungi</taxon>
        <taxon>Dikarya</taxon>
        <taxon>Ascomycota</taxon>
        <taxon>Pezizomycotina</taxon>
        <taxon>Dothideomycetes</taxon>
        <taxon>Pleosporomycetidae</taxon>
        <taxon>Aulographales</taxon>
        <taxon>Aulographaceae</taxon>
    </lineage>
</organism>
<dbReference type="Gene3D" id="3.40.50.720">
    <property type="entry name" value="NAD(P)-binding Rossmann-like Domain"/>
    <property type="match status" value="1"/>
</dbReference>
<dbReference type="InterPro" id="IPR013154">
    <property type="entry name" value="ADH-like_N"/>
</dbReference>
<dbReference type="SUPFAM" id="SSF51735">
    <property type="entry name" value="NAD(P)-binding Rossmann-fold domains"/>
    <property type="match status" value="1"/>
</dbReference>
<evidence type="ECO:0000313" key="9">
    <source>
        <dbReference type="Proteomes" id="UP000800041"/>
    </source>
</evidence>
<dbReference type="SUPFAM" id="SSF50129">
    <property type="entry name" value="GroES-like"/>
    <property type="match status" value="1"/>
</dbReference>
<evidence type="ECO:0000256" key="5">
    <source>
        <dbReference type="ARBA" id="ARBA00023002"/>
    </source>
</evidence>
<dbReference type="OrthoDB" id="256333at2759"/>
<dbReference type="Pfam" id="PF08240">
    <property type="entry name" value="ADH_N"/>
    <property type="match status" value="1"/>
</dbReference>
<keyword evidence="6" id="KW-0520">NAD</keyword>
<dbReference type="InterPro" id="IPR036291">
    <property type="entry name" value="NAD(P)-bd_dom_sf"/>
</dbReference>
<sequence length="365" mass="39384">MAIEGIPDTMLAAQIIEFNKPYKVHQIPTPQFLQPHDLLVKTAVASLCHTDSMVQAGIMGTSLPCVGSHEGAGTVVAVGEAVQSFKKGDRIMSGIPFRPCGSCKDCQDPKYRNYRQYCAKEDHIGVTTDGAFAEYHVADARTSSHLPDSVSFETAAPLSCAGRTVWRSVLQTELKSAEWLAIVGSGGGLGHLGIHFAKALGLKVIAIDARDEGLEMSKKGDVVIDARKGIDHVREEVFRITGGEGSDAAINLSEADTAAATACAATKMHGLVVQIAQPKEVSVPFEELIFRDIRIRGSLLCTEEESKRMLDVVAEHNISVKTNPVHGLHELPKLVELAHSGKMQGKGIVIIDEEQTKKQEDSQKQ</sequence>
<evidence type="ECO:0000313" key="8">
    <source>
        <dbReference type="EMBL" id="KAF1981841.1"/>
    </source>
</evidence>
<dbReference type="EMBL" id="ML977192">
    <property type="protein sequence ID" value="KAF1981841.1"/>
    <property type="molecule type" value="Genomic_DNA"/>
</dbReference>
<dbReference type="SMART" id="SM00829">
    <property type="entry name" value="PKS_ER"/>
    <property type="match status" value="1"/>
</dbReference>
<dbReference type="Gene3D" id="3.90.180.10">
    <property type="entry name" value="Medium-chain alcohol dehydrogenases, catalytic domain"/>
    <property type="match status" value="1"/>
</dbReference>
<evidence type="ECO:0000256" key="3">
    <source>
        <dbReference type="ARBA" id="ARBA00022723"/>
    </source>
</evidence>
<dbReference type="InterPro" id="IPR013149">
    <property type="entry name" value="ADH-like_C"/>
</dbReference>
<comment type="similarity">
    <text evidence="2">Belongs to the zinc-containing alcohol dehydrogenase family.</text>
</comment>
<protein>
    <submittedName>
        <fullName evidence="8">GroES-like protein</fullName>
    </submittedName>
</protein>
<keyword evidence="9" id="KW-1185">Reference proteome</keyword>
<evidence type="ECO:0000256" key="1">
    <source>
        <dbReference type="ARBA" id="ARBA00001947"/>
    </source>
</evidence>
<dbReference type="InterPro" id="IPR011032">
    <property type="entry name" value="GroES-like_sf"/>
</dbReference>
<dbReference type="GO" id="GO:0046872">
    <property type="term" value="F:metal ion binding"/>
    <property type="evidence" value="ECO:0007669"/>
    <property type="project" value="UniProtKB-KW"/>
</dbReference>
<dbReference type="GO" id="GO:0004022">
    <property type="term" value="F:alcohol dehydrogenase (NAD+) activity"/>
    <property type="evidence" value="ECO:0007669"/>
    <property type="project" value="TreeGrafter"/>
</dbReference>
<dbReference type="AlphaFoldDB" id="A0A6G1GLP4"/>
<comment type="cofactor">
    <cofactor evidence="1">
        <name>Zn(2+)</name>
        <dbReference type="ChEBI" id="CHEBI:29105"/>
    </cofactor>
</comment>
<evidence type="ECO:0000256" key="2">
    <source>
        <dbReference type="ARBA" id="ARBA00008072"/>
    </source>
</evidence>
<dbReference type="FunFam" id="3.40.50.720:FF:000039">
    <property type="entry name" value="Alcohol dehydrogenase AdhP"/>
    <property type="match status" value="1"/>
</dbReference>
<evidence type="ECO:0000256" key="4">
    <source>
        <dbReference type="ARBA" id="ARBA00022833"/>
    </source>
</evidence>
<dbReference type="Pfam" id="PF00107">
    <property type="entry name" value="ADH_zinc_N"/>
    <property type="match status" value="1"/>
</dbReference>
<feature type="domain" description="Enoyl reductase (ER)" evidence="7">
    <location>
        <begin position="25"/>
        <end position="349"/>
    </location>
</feature>
<dbReference type="Proteomes" id="UP000800041">
    <property type="component" value="Unassembled WGS sequence"/>
</dbReference>
<keyword evidence="4" id="KW-0862">Zinc</keyword>
<evidence type="ECO:0000256" key="6">
    <source>
        <dbReference type="ARBA" id="ARBA00023027"/>
    </source>
</evidence>
<dbReference type="PANTHER" id="PTHR42940">
    <property type="entry name" value="ALCOHOL DEHYDROGENASE 1-RELATED"/>
    <property type="match status" value="1"/>
</dbReference>
<accession>A0A6G1GLP4</accession>
<dbReference type="PANTHER" id="PTHR42940:SF8">
    <property type="entry name" value="VACUOLAR PROTEIN SORTING-ASSOCIATED PROTEIN 11"/>
    <property type="match status" value="1"/>
</dbReference>
<keyword evidence="5" id="KW-0560">Oxidoreductase</keyword>
<keyword evidence="3" id="KW-0479">Metal-binding</keyword>
<dbReference type="GO" id="GO:0005737">
    <property type="term" value="C:cytoplasm"/>
    <property type="evidence" value="ECO:0007669"/>
    <property type="project" value="TreeGrafter"/>
</dbReference>